<dbReference type="Gene3D" id="1.10.150.240">
    <property type="entry name" value="Putative phosphatase, domain 2"/>
    <property type="match status" value="1"/>
</dbReference>
<dbReference type="InterPro" id="IPR023214">
    <property type="entry name" value="HAD_sf"/>
</dbReference>
<dbReference type="Pfam" id="PF00702">
    <property type="entry name" value="Hydrolase"/>
    <property type="match status" value="1"/>
</dbReference>
<dbReference type="Gene3D" id="3.40.50.1000">
    <property type="entry name" value="HAD superfamily/HAD-like"/>
    <property type="match status" value="1"/>
</dbReference>
<proteinExistence type="predicted"/>
<dbReference type="PANTHER" id="PTHR43611:SF3">
    <property type="entry name" value="FLAVIN MONONUCLEOTIDE HYDROLASE 1, CHLOROPLATIC"/>
    <property type="match status" value="1"/>
</dbReference>
<dbReference type="SFLD" id="SFLDG01129">
    <property type="entry name" value="C1.5:_HAD__Beta-PGM__Phosphata"/>
    <property type="match status" value="1"/>
</dbReference>
<dbReference type="NCBIfam" id="TIGR01509">
    <property type="entry name" value="HAD-SF-IA-v3"/>
    <property type="match status" value="1"/>
</dbReference>
<dbReference type="InterPro" id="IPR023198">
    <property type="entry name" value="PGP-like_dom2"/>
</dbReference>
<dbReference type="RefSeq" id="WP_212212174.1">
    <property type="nucleotide sequence ID" value="NZ_JAGUCO010000001.1"/>
</dbReference>
<comment type="caution">
    <text evidence="1">The sequence shown here is derived from an EMBL/GenBank/DDBJ whole genome shotgun (WGS) entry which is preliminary data.</text>
</comment>
<accession>A0ABS5JPJ8</accession>
<dbReference type="CDD" id="cd02603">
    <property type="entry name" value="HAD_sEH-N_like"/>
    <property type="match status" value="1"/>
</dbReference>
<keyword evidence="2" id="KW-1185">Reference proteome</keyword>
<evidence type="ECO:0000313" key="1">
    <source>
        <dbReference type="EMBL" id="MBS2096773.1"/>
    </source>
</evidence>
<sequence>MNLRRFDGIEVFLFDLGGVIIDIDVQRSVEGFADLGFKGIENEISKSHQLGLFKAFERGEIDNSEFIATLKKKVEADISEEQIIDAWQMMLGDFPVERIRILEELHQHYSTYILSNTNGIHLDKFSKMAKGYNHIEDLFTDAYYSFQLGCSKPEKCAFEKVINDAGIQPETTLFLDDSEMNLKAAESLGFKTQLVTKEHSLVEIFK</sequence>
<dbReference type="SFLD" id="SFLDS00003">
    <property type="entry name" value="Haloacid_Dehalogenase"/>
    <property type="match status" value="1"/>
</dbReference>
<organism evidence="1 2">
    <name type="scientific">Carboxylicivirga linearis</name>
    <dbReference type="NCBI Taxonomy" id="1628157"/>
    <lineage>
        <taxon>Bacteria</taxon>
        <taxon>Pseudomonadati</taxon>
        <taxon>Bacteroidota</taxon>
        <taxon>Bacteroidia</taxon>
        <taxon>Marinilabiliales</taxon>
        <taxon>Marinilabiliaceae</taxon>
        <taxon>Carboxylicivirga</taxon>
    </lineage>
</organism>
<dbReference type="PANTHER" id="PTHR43611">
    <property type="entry name" value="ALPHA-D-GLUCOSE 1-PHOSPHATE PHOSPHATASE"/>
    <property type="match status" value="1"/>
</dbReference>
<dbReference type="Proteomes" id="UP000708576">
    <property type="component" value="Unassembled WGS sequence"/>
</dbReference>
<dbReference type="InterPro" id="IPR006439">
    <property type="entry name" value="HAD-SF_hydro_IA"/>
</dbReference>
<gene>
    <name evidence="1" type="ORF">KEM10_00700</name>
</gene>
<protein>
    <submittedName>
        <fullName evidence="1">HAD family phosphatase</fullName>
    </submittedName>
</protein>
<evidence type="ECO:0000313" key="2">
    <source>
        <dbReference type="Proteomes" id="UP000708576"/>
    </source>
</evidence>
<reference evidence="1 2" key="1">
    <citation type="journal article" date="2015" name="Int. J. Syst. Evol. Microbiol.">
        <title>Carboxylicivirga linearis sp. nov., isolated from a sea cucumber culture pond.</title>
        <authorList>
            <person name="Wang F.Q."/>
            <person name="Zhou Y.X."/>
            <person name="Lin X.Z."/>
            <person name="Chen G.J."/>
            <person name="Du Z.J."/>
        </authorList>
    </citation>
    <scope>NUCLEOTIDE SEQUENCE [LARGE SCALE GENOMIC DNA]</scope>
    <source>
        <strain evidence="1 2">FB218</strain>
    </source>
</reference>
<dbReference type="EMBL" id="JAGUCO010000001">
    <property type="protein sequence ID" value="MBS2096773.1"/>
    <property type="molecule type" value="Genomic_DNA"/>
</dbReference>
<dbReference type="InterPro" id="IPR036412">
    <property type="entry name" value="HAD-like_sf"/>
</dbReference>
<dbReference type="SUPFAM" id="SSF56784">
    <property type="entry name" value="HAD-like"/>
    <property type="match status" value="1"/>
</dbReference>
<name>A0ABS5JPJ8_9BACT</name>